<dbReference type="RefSeq" id="WP_020951310.1">
    <property type="nucleotide sequence ID" value="NC_022041.1"/>
</dbReference>
<dbReference type="InterPro" id="IPR045616">
    <property type="entry name" value="DUF6446"/>
</dbReference>
<evidence type="ECO:0000313" key="2">
    <source>
        <dbReference type="Proteomes" id="UP000015480"/>
    </source>
</evidence>
<name>S5XWK8_PARAH</name>
<dbReference type="EMBL" id="CP006650">
    <property type="protein sequence ID" value="AGT09672.1"/>
    <property type="molecule type" value="Genomic_DNA"/>
</dbReference>
<dbReference type="HOGENOM" id="CLU_1546462_0_0_5"/>
<evidence type="ECO:0000313" key="1">
    <source>
        <dbReference type="EMBL" id="AGT09672.1"/>
    </source>
</evidence>
<sequence length="159" mass="17189">MSGKIMAIFFAALLLLGGAGLYYLQVYYYYREVPAAEIPTAMTLVGADGQPVSIPVSGFKGIYSVSTPIGNRACFTTTPAEAAAAEPYDKPTPLGAPSWFGCFDYGQITDDIESGAAKAYLGQKNIAPKIDNVIAVYPDGRAYEWRQPNEEAEEKRTID</sequence>
<dbReference type="STRING" id="1367847.JCM7686_2604"/>
<dbReference type="Proteomes" id="UP000015480">
    <property type="component" value="Chromosome"/>
</dbReference>
<accession>S5XWK8</accession>
<gene>
    <name evidence="1" type="ORF">JCM7686_2604</name>
</gene>
<keyword evidence="2" id="KW-1185">Reference proteome</keyword>
<organism evidence="1 2">
    <name type="scientific">Paracoccus aminophilus JCM 7686</name>
    <dbReference type="NCBI Taxonomy" id="1367847"/>
    <lineage>
        <taxon>Bacteria</taxon>
        <taxon>Pseudomonadati</taxon>
        <taxon>Pseudomonadota</taxon>
        <taxon>Alphaproteobacteria</taxon>
        <taxon>Rhodobacterales</taxon>
        <taxon>Paracoccaceae</taxon>
        <taxon>Paracoccus</taxon>
    </lineage>
</organism>
<evidence type="ECO:0008006" key="3">
    <source>
        <dbReference type="Google" id="ProtNLM"/>
    </source>
</evidence>
<dbReference type="AlphaFoldDB" id="S5XWK8"/>
<dbReference type="Pfam" id="PF20044">
    <property type="entry name" value="DUF6446"/>
    <property type="match status" value="1"/>
</dbReference>
<dbReference type="PATRIC" id="fig|1367847.3.peg.2610"/>
<dbReference type="eggNOG" id="ENOG50300PA">
    <property type="taxonomic scope" value="Bacteria"/>
</dbReference>
<dbReference type="OrthoDB" id="7819947at2"/>
<protein>
    <recommendedName>
        <fullName evidence="3">Histidine kinase</fullName>
    </recommendedName>
</protein>
<dbReference type="KEGG" id="pami:JCM7686_2604"/>
<reference evidence="1 2" key="1">
    <citation type="journal article" date="2014" name="BMC Genomics">
        <title>Architecture and functions of a multipartite genome of the methylotrophic bacterium Paracoccus aminophilus JCM 7686, containing primary and secondary chromids.</title>
        <authorList>
            <person name="Dziewit L."/>
            <person name="Czarnecki J."/>
            <person name="Wibberg D."/>
            <person name="Radlinska M."/>
            <person name="Mrozek P."/>
            <person name="Szymczak M."/>
            <person name="Schluter A."/>
            <person name="Puhler A."/>
            <person name="Bartosik D."/>
        </authorList>
    </citation>
    <scope>NUCLEOTIDE SEQUENCE [LARGE SCALE GENOMIC DNA]</scope>
    <source>
        <strain evidence="1">JCM 7686</strain>
    </source>
</reference>
<proteinExistence type="predicted"/>